<feature type="region of interest" description="Disordered" evidence="1">
    <location>
        <begin position="1"/>
        <end position="28"/>
    </location>
</feature>
<feature type="compositionally biased region" description="Basic and acidic residues" evidence="1">
    <location>
        <begin position="1"/>
        <end position="13"/>
    </location>
</feature>
<dbReference type="OrthoDB" id="10381140at2759"/>
<accession>A0A5A7RDP1</accession>
<dbReference type="EMBL" id="BKCP01011292">
    <property type="protein sequence ID" value="GER54511.1"/>
    <property type="molecule type" value="Genomic_DNA"/>
</dbReference>
<reference evidence="3" key="1">
    <citation type="journal article" date="2019" name="Curr. Biol.">
        <title>Genome Sequence of Striga asiatica Provides Insight into the Evolution of Plant Parasitism.</title>
        <authorList>
            <person name="Yoshida S."/>
            <person name="Kim S."/>
            <person name="Wafula E.K."/>
            <person name="Tanskanen J."/>
            <person name="Kim Y.M."/>
            <person name="Honaas L."/>
            <person name="Yang Z."/>
            <person name="Spallek T."/>
            <person name="Conn C.E."/>
            <person name="Ichihashi Y."/>
            <person name="Cheong K."/>
            <person name="Cui S."/>
            <person name="Der J.P."/>
            <person name="Gundlach H."/>
            <person name="Jiao Y."/>
            <person name="Hori C."/>
            <person name="Ishida J.K."/>
            <person name="Kasahara H."/>
            <person name="Kiba T."/>
            <person name="Kim M.S."/>
            <person name="Koo N."/>
            <person name="Laohavisit A."/>
            <person name="Lee Y.H."/>
            <person name="Lumba S."/>
            <person name="McCourt P."/>
            <person name="Mortimer J.C."/>
            <person name="Mutuku J.M."/>
            <person name="Nomura T."/>
            <person name="Sasaki-Sekimoto Y."/>
            <person name="Seto Y."/>
            <person name="Wang Y."/>
            <person name="Wakatake T."/>
            <person name="Sakakibara H."/>
            <person name="Demura T."/>
            <person name="Yamaguchi S."/>
            <person name="Yoneyama K."/>
            <person name="Manabe R.I."/>
            <person name="Nelson D.C."/>
            <person name="Schulman A.H."/>
            <person name="Timko M.P."/>
            <person name="dePamphilis C.W."/>
            <person name="Choi D."/>
            <person name="Shirasu K."/>
        </authorList>
    </citation>
    <scope>NUCLEOTIDE SEQUENCE [LARGE SCALE GENOMIC DNA]</scope>
    <source>
        <strain evidence="3">cv. UVA1</strain>
    </source>
</reference>
<gene>
    <name evidence="2" type="ORF">STAS_32116</name>
</gene>
<sequence>MENPKGDAKDGKTLPRQKSGKLAPSGPLYEFDYYDDVLGDDDDDGMSVDEDELEADEHLSPLTIIYEREQTQKELLDLVQHLVNEHPELIPSAKELLEALQTDENKHAQKAMELLKNPHVRQGFVEIFAEGYAVLRCVDMLAENALEGRTVANRVARIRRDPLLFKCVSGKEDVDIMGGALRILVGYWIDRRLERWLSERAFNLSTPPQIRSNTLVRPRIRATNKMSQMELASLWDCLIYIYAFCVV</sequence>
<evidence type="ECO:0000313" key="2">
    <source>
        <dbReference type="EMBL" id="GER54511.1"/>
    </source>
</evidence>
<comment type="caution">
    <text evidence="2">The sequence shown here is derived from an EMBL/GenBank/DDBJ whole genome shotgun (WGS) entry which is preliminary data.</text>
</comment>
<evidence type="ECO:0000313" key="3">
    <source>
        <dbReference type="Proteomes" id="UP000325081"/>
    </source>
</evidence>
<proteinExistence type="predicted"/>
<organism evidence="2 3">
    <name type="scientific">Striga asiatica</name>
    <name type="common">Asiatic witchweed</name>
    <name type="synonym">Buchnera asiatica</name>
    <dbReference type="NCBI Taxonomy" id="4170"/>
    <lineage>
        <taxon>Eukaryota</taxon>
        <taxon>Viridiplantae</taxon>
        <taxon>Streptophyta</taxon>
        <taxon>Embryophyta</taxon>
        <taxon>Tracheophyta</taxon>
        <taxon>Spermatophyta</taxon>
        <taxon>Magnoliopsida</taxon>
        <taxon>eudicotyledons</taxon>
        <taxon>Gunneridae</taxon>
        <taxon>Pentapetalae</taxon>
        <taxon>asterids</taxon>
        <taxon>lamiids</taxon>
        <taxon>Lamiales</taxon>
        <taxon>Orobanchaceae</taxon>
        <taxon>Buchnereae</taxon>
        <taxon>Striga</taxon>
    </lineage>
</organism>
<keyword evidence="3" id="KW-1185">Reference proteome</keyword>
<dbReference type="Proteomes" id="UP000325081">
    <property type="component" value="Unassembled WGS sequence"/>
</dbReference>
<name>A0A5A7RDP1_STRAF</name>
<evidence type="ECO:0000256" key="1">
    <source>
        <dbReference type="SAM" id="MobiDB-lite"/>
    </source>
</evidence>
<dbReference type="AlphaFoldDB" id="A0A5A7RDP1"/>
<protein>
    <submittedName>
        <fullName evidence="2">Auxin-induced protein 13</fullName>
    </submittedName>
</protein>